<dbReference type="Gene3D" id="3.40.190.10">
    <property type="entry name" value="Periplasmic binding protein-like II"/>
    <property type="match status" value="2"/>
</dbReference>
<dbReference type="Pfam" id="PF01547">
    <property type="entry name" value="SBP_bac_1"/>
    <property type="match status" value="1"/>
</dbReference>
<keyword evidence="2" id="KW-0813">Transport</keyword>
<dbReference type="Proteomes" id="UP001165283">
    <property type="component" value="Unassembled WGS sequence"/>
</dbReference>
<evidence type="ECO:0000313" key="4">
    <source>
        <dbReference type="EMBL" id="MCO1658623.1"/>
    </source>
</evidence>
<comment type="caution">
    <text evidence="4">The sequence shown here is derived from an EMBL/GenBank/DDBJ whole genome shotgun (WGS) entry which is preliminary data.</text>
</comment>
<name>A0ABT1A6U0_9PSEU</name>
<accession>A0ABT1A6U0</accession>
<comment type="similarity">
    <text evidence="1">Belongs to the bacterial solute-binding protein 1 family.</text>
</comment>
<keyword evidence="5" id="KW-1185">Reference proteome</keyword>
<evidence type="ECO:0000256" key="1">
    <source>
        <dbReference type="ARBA" id="ARBA00008520"/>
    </source>
</evidence>
<dbReference type="SUPFAM" id="SSF53850">
    <property type="entry name" value="Periplasmic binding protein-like II"/>
    <property type="match status" value="1"/>
</dbReference>
<evidence type="ECO:0000256" key="2">
    <source>
        <dbReference type="ARBA" id="ARBA00022448"/>
    </source>
</evidence>
<evidence type="ECO:0000313" key="5">
    <source>
        <dbReference type="Proteomes" id="UP001165283"/>
    </source>
</evidence>
<dbReference type="EMBL" id="JAGSOV010000057">
    <property type="protein sequence ID" value="MCO1658623.1"/>
    <property type="molecule type" value="Genomic_DNA"/>
</dbReference>
<gene>
    <name evidence="4" type="ORF">KDL28_26510</name>
</gene>
<sequence>MTGSLPDDVAAQLKKDFEGTHPGVTVEYQVQQWDGIGEKLTTALAGDQPPDVLEIGNTQVAQYAAAGGLADLSDAVGTFDNSDSWLPGLAEPGKWEGKTYGVPFYAGTRTVIYRTDMFEQAGVAVPTTWDEMLALGEPLRATFGASNPQFMPLYLPGQQWYTLASLIWDEGGDLAVPAGDGWKGALSTPQGQAGIARYQQLYSALSTAPADTDEATPQQYEILSQDGAAMMIGLPWELASAVEAAPELDGKLAVFALPSKTAGKPAPPFVGGSDLSVPLGSDAPDLAREFIGMVAGTDTQTKLAEAGAIPNSSALAGAAADNEVLQTGIEAAAVGRATPVDPTWASVETAPNPLKDMLTQVLQGVPVQQAATAADELITERMSS</sequence>
<organism evidence="4 5">
    <name type="scientific">Pseudonocardia humida</name>
    <dbReference type="NCBI Taxonomy" id="2800819"/>
    <lineage>
        <taxon>Bacteria</taxon>
        <taxon>Bacillati</taxon>
        <taxon>Actinomycetota</taxon>
        <taxon>Actinomycetes</taxon>
        <taxon>Pseudonocardiales</taxon>
        <taxon>Pseudonocardiaceae</taxon>
        <taxon>Pseudonocardia</taxon>
    </lineage>
</organism>
<reference evidence="4" key="1">
    <citation type="submission" date="2021-04" db="EMBL/GenBank/DDBJ databases">
        <title>Pseudonocardia sp. nov., isolated from sandy soil of mangrove forest.</title>
        <authorList>
            <person name="Zan Z."/>
            <person name="Huang R."/>
            <person name="Liu W."/>
        </authorList>
    </citation>
    <scope>NUCLEOTIDE SEQUENCE</scope>
    <source>
        <strain evidence="4">S2-4</strain>
    </source>
</reference>
<dbReference type="RefSeq" id="WP_252442798.1">
    <property type="nucleotide sequence ID" value="NZ_JAGSOV010000057.1"/>
</dbReference>
<dbReference type="PANTHER" id="PTHR30061">
    <property type="entry name" value="MALTOSE-BINDING PERIPLASMIC PROTEIN"/>
    <property type="match status" value="1"/>
</dbReference>
<protein>
    <submittedName>
        <fullName evidence="4">Extracellular solute-binding protein</fullName>
    </submittedName>
</protein>
<keyword evidence="3" id="KW-0732">Signal</keyword>
<evidence type="ECO:0000256" key="3">
    <source>
        <dbReference type="ARBA" id="ARBA00022729"/>
    </source>
</evidence>
<dbReference type="InterPro" id="IPR006059">
    <property type="entry name" value="SBP"/>
</dbReference>
<proteinExistence type="inferred from homology"/>
<dbReference type="PANTHER" id="PTHR30061:SF50">
    <property type="entry name" value="MALTOSE_MALTODEXTRIN-BINDING PERIPLASMIC PROTEIN"/>
    <property type="match status" value="1"/>
</dbReference>